<dbReference type="PRINTS" id="PR00792">
    <property type="entry name" value="PEPSIN"/>
</dbReference>
<dbReference type="PANTHER" id="PTHR13683">
    <property type="entry name" value="ASPARTYL PROTEASES"/>
    <property type="match status" value="1"/>
</dbReference>
<keyword evidence="4" id="KW-0378">Hydrolase</keyword>
<dbReference type="Pfam" id="PF14541">
    <property type="entry name" value="TAXi_C"/>
    <property type="match status" value="1"/>
</dbReference>
<comment type="similarity">
    <text evidence="1">Belongs to the peptidase A1 family.</text>
</comment>
<evidence type="ECO:0000313" key="9">
    <source>
        <dbReference type="Proteomes" id="UP000230069"/>
    </source>
</evidence>
<name>A0A2G5C3D4_AQUCA</name>
<dbReference type="SUPFAM" id="SSF50630">
    <property type="entry name" value="Acid proteases"/>
    <property type="match status" value="1"/>
</dbReference>
<dbReference type="PROSITE" id="PS51767">
    <property type="entry name" value="PEPTIDASE_A1"/>
    <property type="match status" value="1"/>
</dbReference>
<evidence type="ECO:0000256" key="6">
    <source>
        <dbReference type="PIRSR" id="PIRSR601461-1"/>
    </source>
</evidence>
<evidence type="ECO:0000256" key="1">
    <source>
        <dbReference type="ARBA" id="ARBA00007447"/>
    </source>
</evidence>
<dbReference type="EMBL" id="KZ305124">
    <property type="protein sequence ID" value="PIA25751.1"/>
    <property type="molecule type" value="Genomic_DNA"/>
</dbReference>
<reference evidence="8 9" key="1">
    <citation type="submission" date="2017-09" db="EMBL/GenBank/DDBJ databases">
        <title>WGS assembly of Aquilegia coerulea Goldsmith.</title>
        <authorList>
            <person name="Hodges S."/>
            <person name="Kramer E."/>
            <person name="Nordborg M."/>
            <person name="Tomkins J."/>
            <person name="Borevitz J."/>
            <person name="Derieg N."/>
            <person name="Yan J."/>
            <person name="Mihaltcheva S."/>
            <person name="Hayes R.D."/>
            <person name="Rokhsar D."/>
        </authorList>
    </citation>
    <scope>NUCLEOTIDE SEQUENCE [LARGE SCALE GENOMIC DNA]</scope>
    <source>
        <strain evidence="9">cv. Goldsmith</strain>
    </source>
</reference>
<keyword evidence="3" id="KW-0064">Aspartyl protease</keyword>
<sequence length="496" mass="54305">MMDSFRKKSSNSNLTSSSSYTILVLVLLLVPLVSSTGVFQVRHKFYGRERSLSALKAHDTHRHLRILSAIDLPLGGNGNPNDSGLYYAKIRLGSPPKDYYVQVDTGSDLLWVNCIQCTNCKKKSDELGIKLTLYNPKDSSTGKEVACDEDFCTNIYDGSFPTCAPNKPCGYRVLYADGSGTDGYYVRDYIQYNQVSGNAQTSSGNASVVFGCGAKQSGDLGSSSQELDGILGFGQSNTSVLSQLASSGKVKKVFSHCLDGQNGGGIFAIGQVVEPKVKTTPLVPDQPHYNVNLKEIEVGKNILDLPSDIFETGERKGTIIDSGTTLAYLPDVVYAPLIQAIMSHKPDLQLQTIEEQYQCFQYSGSVDDVFPTVTFHFEGSLTLVVYPHEYMFSTEVSREKLWCIGWQDGSLQSKDGKYMTLLGDIVLSNKLVVYDLENQAIGWTEYNCSSSIKLLDDHSGASYSVAAHDLSSASILDNGRISILLLLSVMSYVIYF</sequence>
<dbReference type="InParanoid" id="A0A2G5C3D4"/>
<evidence type="ECO:0000256" key="4">
    <source>
        <dbReference type="ARBA" id="ARBA00022801"/>
    </source>
</evidence>
<dbReference type="AlphaFoldDB" id="A0A2G5C3D4"/>
<keyword evidence="2" id="KW-0645">Protease</keyword>
<feature type="domain" description="Peptidase A1" evidence="7">
    <location>
        <begin position="86"/>
        <end position="444"/>
    </location>
</feature>
<dbReference type="Gene3D" id="2.40.70.10">
    <property type="entry name" value="Acid Proteases"/>
    <property type="match status" value="2"/>
</dbReference>
<protein>
    <recommendedName>
        <fullName evidence="7">Peptidase A1 domain-containing protein</fullName>
    </recommendedName>
</protein>
<dbReference type="FunFam" id="2.40.70.10:FF:000028">
    <property type="entry name" value="Eukaryotic aspartyl protease family protein"/>
    <property type="match status" value="1"/>
</dbReference>
<evidence type="ECO:0000259" key="7">
    <source>
        <dbReference type="PROSITE" id="PS51767"/>
    </source>
</evidence>
<accession>A0A2G5C3D4</accession>
<dbReference type="FunFam" id="2.40.70.10:FF:000056">
    <property type="entry name" value="Eukaryotic aspartyl protease family protein"/>
    <property type="match status" value="1"/>
</dbReference>
<dbReference type="Pfam" id="PF14543">
    <property type="entry name" value="TAXi_N"/>
    <property type="match status" value="1"/>
</dbReference>
<dbReference type="PANTHER" id="PTHR13683:SF768">
    <property type="entry name" value="EUKARYOTIC ASPARTYL PROTEASE FAMILY PROTEIN"/>
    <property type="match status" value="1"/>
</dbReference>
<dbReference type="GO" id="GO:0006508">
    <property type="term" value="P:proteolysis"/>
    <property type="evidence" value="ECO:0007669"/>
    <property type="project" value="UniProtKB-KW"/>
</dbReference>
<keyword evidence="5" id="KW-0325">Glycoprotein</keyword>
<dbReference type="GO" id="GO:0004190">
    <property type="term" value="F:aspartic-type endopeptidase activity"/>
    <property type="evidence" value="ECO:0007669"/>
    <property type="project" value="UniProtKB-KW"/>
</dbReference>
<dbReference type="OrthoDB" id="2747330at2759"/>
<dbReference type="CDD" id="cd05476">
    <property type="entry name" value="pepsin_A_like_plant"/>
    <property type="match status" value="1"/>
</dbReference>
<dbReference type="InterPro" id="IPR032799">
    <property type="entry name" value="TAXi_C"/>
</dbReference>
<keyword evidence="9" id="KW-1185">Reference proteome</keyword>
<evidence type="ECO:0000256" key="2">
    <source>
        <dbReference type="ARBA" id="ARBA00022670"/>
    </source>
</evidence>
<gene>
    <name evidence="8" type="ORF">AQUCO_10800028v1</name>
</gene>
<dbReference type="InterPro" id="IPR001461">
    <property type="entry name" value="Aspartic_peptidase_A1"/>
</dbReference>
<dbReference type="STRING" id="218851.A0A2G5C3D4"/>
<dbReference type="InterPro" id="IPR033121">
    <property type="entry name" value="PEPTIDASE_A1"/>
</dbReference>
<dbReference type="InterPro" id="IPR021109">
    <property type="entry name" value="Peptidase_aspartic_dom_sf"/>
</dbReference>
<feature type="active site" evidence="6">
    <location>
        <position position="104"/>
    </location>
</feature>
<dbReference type="InterPro" id="IPR032861">
    <property type="entry name" value="TAXi_N"/>
</dbReference>
<dbReference type="InterPro" id="IPR034161">
    <property type="entry name" value="Pepsin-like_plant"/>
</dbReference>
<organism evidence="8 9">
    <name type="scientific">Aquilegia coerulea</name>
    <name type="common">Rocky mountain columbine</name>
    <dbReference type="NCBI Taxonomy" id="218851"/>
    <lineage>
        <taxon>Eukaryota</taxon>
        <taxon>Viridiplantae</taxon>
        <taxon>Streptophyta</taxon>
        <taxon>Embryophyta</taxon>
        <taxon>Tracheophyta</taxon>
        <taxon>Spermatophyta</taxon>
        <taxon>Magnoliopsida</taxon>
        <taxon>Ranunculales</taxon>
        <taxon>Ranunculaceae</taxon>
        <taxon>Thalictroideae</taxon>
        <taxon>Aquilegia</taxon>
    </lineage>
</organism>
<evidence type="ECO:0000256" key="3">
    <source>
        <dbReference type="ARBA" id="ARBA00022750"/>
    </source>
</evidence>
<proteinExistence type="inferred from homology"/>
<feature type="active site" evidence="6">
    <location>
        <position position="321"/>
    </location>
</feature>
<dbReference type="Proteomes" id="UP000230069">
    <property type="component" value="Unassembled WGS sequence"/>
</dbReference>
<evidence type="ECO:0000256" key="5">
    <source>
        <dbReference type="ARBA" id="ARBA00023180"/>
    </source>
</evidence>
<evidence type="ECO:0000313" key="8">
    <source>
        <dbReference type="EMBL" id="PIA25751.1"/>
    </source>
</evidence>
<dbReference type="FunCoup" id="A0A2G5C3D4">
    <property type="interactions" value="544"/>
</dbReference>